<evidence type="ECO:0000313" key="3">
    <source>
        <dbReference type="EMBL" id="HIZ62321.1"/>
    </source>
</evidence>
<dbReference type="GO" id="GO:0004475">
    <property type="term" value="F:mannose-1-phosphate guanylyltransferase (GTP) activity"/>
    <property type="evidence" value="ECO:0007669"/>
    <property type="project" value="TreeGrafter"/>
</dbReference>
<name>A0A9D2FKR5_9FIRM</name>
<dbReference type="AlphaFoldDB" id="A0A9D2FKR5"/>
<dbReference type="InterPro" id="IPR013096">
    <property type="entry name" value="Cupin_2"/>
</dbReference>
<dbReference type="InterPro" id="IPR051161">
    <property type="entry name" value="Mannose-6P_isomerase_type2"/>
</dbReference>
<sequence>MNIILLSGGSGKRLWPLSNDIRSKQFIKIFKTGDGYESMVQRVYRQITEVDRGANVTIATSKTQVSAIHNQLGDAVGVCVEPCRRDTFPAIALASAYLRDVKGVSPEEPVVVCPVDPYVNNDYFEALKELARLAAEGNASLTLMGIEPTYPSEKYGYIIPESAGTVSPVKTFKEKPDAKTAAEYIARGALWNGGVFAYKLGYVLGRAHELLDFTDYQDLYQRYDTLPKISFDYAVVEKEPKIQVMRFAGQWKDMGTWNTLTEAMEEPSIGKAILNGTCQNVHVLNELDVPVLCMGLHDVVVSASPEGILVSDKEQSSYIKPYVDAIDQQVMFAEKSWGSFRVLDVEDESMTIKVTLNPGHSMNYHSHSRRDEVWNVISGRGRAIVDGMEQPVQAGDVITMQAGCRHTIIADTELKVIEVQLGKEISVHDKQKFPLED</sequence>
<dbReference type="PANTHER" id="PTHR46390:SF1">
    <property type="entry name" value="MANNOSE-1-PHOSPHATE GUANYLYLTRANSFERASE"/>
    <property type="match status" value="1"/>
</dbReference>
<reference evidence="3" key="1">
    <citation type="journal article" date="2021" name="PeerJ">
        <title>Extensive microbial diversity within the chicken gut microbiome revealed by metagenomics and culture.</title>
        <authorList>
            <person name="Gilroy R."/>
            <person name="Ravi A."/>
            <person name="Getino M."/>
            <person name="Pursley I."/>
            <person name="Horton D.L."/>
            <person name="Alikhan N.F."/>
            <person name="Baker D."/>
            <person name="Gharbi K."/>
            <person name="Hall N."/>
            <person name="Watson M."/>
            <person name="Adriaenssens E.M."/>
            <person name="Foster-Nyarko E."/>
            <person name="Jarju S."/>
            <person name="Secka A."/>
            <person name="Antonio M."/>
            <person name="Oren A."/>
            <person name="Chaudhuri R.R."/>
            <person name="La Ragione R."/>
            <person name="Hildebrand F."/>
            <person name="Pallen M.J."/>
        </authorList>
    </citation>
    <scope>NUCLEOTIDE SEQUENCE</scope>
    <source>
        <strain evidence="3">CHK188-11489</strain>
    </source>
</reference>
<dbReference type="InterPro" id="IPR029044">
    <property type="entry name" value="Nucleotide-diphossugar_trans"/>
</dbReference>
<dbReference type="EMBL" id="DXBF01000054">
    <property type="protein sequence ID" value="HIZ62321.1"/>
    <property type="molecule type" value="Genomic_DNA"/>
</dbReference>
<dbReference type="Pfam" id="PF00483">
    <property type="entry name" value="NTP_transferase"/>
    <property type="match status" value="1"/>
</dbReference>
<dbReference type="Proteomes" id="UP000824105">
    <property type="component" value="Unassembled WGS sequence"/>
</dbReference>
<dbReference type="Gene3D" id="3.90.550.10">
    <property type="entry name" value="Spore Coat Polysaccharide Biosynthesis Protein SpsA, Chain A"/>
    <property type="match status" value="1"/>
</dbReference>
<feature type="domain" description="Cupin type-2" evidence="2">
    <location>
        <begin position="354"/>
        <end position="418"/>
    </location>
</feature>
<accession>A0A9D2FKR5</accession>
<feature type="domain" description="Nucleotidyl transferase" evidence="1">
    <location>
        <begin position="4"/>
        <end position="265"/>
    </location>
</feature>
<evidence type="ECO:0000259" key="2">
    <source>
        <dbReference type="Pfam" id="PF07883"/>
    </source>
</evidence>
<dbReference type="CDD" id="cd02213">
    <property type="entry name" value="cupin_PMI_typeII_C"/>
    <property type="match status" value="1"/>
</dbReference>
<dbReference type="SUPFAM" id="SSF53448">
    <property type="entry name" value="Nucleotide-diphospho-sugar transferases"/>
    <property type="match status" value="1"/>
</dbReference>
<dbReference type="InterPro" id="IPR011051">
    <property type="entry name" value="RmlC_Cupin_sf"/>
</dbReference>
<organism evidence="3 4">
    <name type="scientific">Candidatus Gemmiger avistercoris</name>
    <dbReference type="NCBI Taxonomy" id="2838606"/>
    <lineage>
        <taxon>Bacteria</taxon>
        <taxon>Bacillati</taxon>
        <taxon>Bacillota</taxon>
        <taxon>Clostridia</taxon>
        <taxon>Eubacteriales</taxon>
        <taxon>Gemmiger</taxon>
    </lineage>
</organism>
<comment type="caution">
    <text evidence="3">The sequence shown here is derived from an EMBL/GenBank/DDBJ whole genome shotgun (WGS) entry which is preliminary data.</text>
</comment>
<evidence type="ECO:0000313" key="4">
    <source>
        <dbReference type="Proteomes" id="UP000824105"/>
    </source>
</evidence>
<dbReference type="SUPFAM" id="SSF51182">
    <property type="entry name" value="RmlC-like cupins"/>
    <property type="match status" value="1"/>
</dbReference>
<dbReference type="GO" id="GO:0009298">
    <property type="term" value="P:GDP-mannose biosynthetic process"/>
    <property type="evidence" value="ECO:0007669"/>
    <property type="project" value="TreeGrafter"/>
</dbReference>
<dbReference type="InterPro" id="IPR005835">
    <property type="entry name" value="NTP_transferase_dom"/>
</dbReference>
<evidence type="ECO:0000259" key="1">
    <source>
        <dbReference type="Pfam" id="PF00483"/>
    </source>
</evidence>
<dbReference type="Pfam" id="PF07883">
    <property type="entry name" value="Cupin_2"/>
    <property type="match status" value="1"/>
</dbReference>
<dbReference type="Gene3D" id="2.60.120.10">
    <property type="entry name" value="Jelly Rolls"/>
    <property type="match status" value="1"/>
</dbReference>
<reference evidence="3" key="2">
    <citation type="submission" date="2021-04" db="EMBL/GenBank/DDBJ databases">
        <authorList>
            <person name="Gilroy R."/>
        </authorList>
    </citation>
    <scope>NUCLEOTIDE SEQUENCE</scope>
    <source>
        <strain evidence="3">CHK188-11489</strain>
    </source>
</reference>
<protein>
    <submittedName>
        <fullName evidence="3">Cupin domain-containing protein</fullName>
    </submittedName>
</protein>
<dbReference type="PANTHER" id="PTHR46390">
    <property type="entry name" value="MANNOSE-1-PHOSPHATE GUANYLYLTRANSFERASE"/>
    <property type="match status" value="1"/>
</dbReference>
<proteinExistence type="predicted"/>
<dbReference type="InterPro" id="IPR014710">
    <property type="entry name" value="RmlC-like_jellyroll"/>
</dbReference>
<gene>
    <name evidence="3" type="ORF">H9724_06085</name>
</gene>